<accession>A0A2W4USP6</accession>
<reference evidence="2" key="1">
    <citation type="submission" date="2018-04" db="EMBL/GenBank/DDBJ databases">
        <authorList>
            <person name="Cornet L."/>
        </authorList>
    </citation>
    <scope>NUCLEOTIDE SEQUENCE [LARGE SCALE GENOMIC DNA]</scope>
</reference>
<dbReference type="Proteomes" id="UP000249354">
    <property type="component" value="Unassembled WGS sequence"/>
</dbReference>
<reference evidence="1 2" key="2">
    <citation type="submission" date="2018-06" db="EMBL/GenBank/DDBJ databases">
        <title>Metagenomic assembly of (sub)arctic Cyanobacteria and their associated microbiome from non-axenic cultures.</title>
        <authorList>
            <person name="Baurain D."/>
        </authorList>
    </citation>
    <scope>NUCLEOTIDE SEQUENCE [LARGE SCALE GENOMIC DNA]</scope>
    <source>
        <strain evidence="1">ULC129bin1</strain>
    </source>
</reference>
<sequence length="73" mass="7879">MQTELITLEVSLQTPPGKLRAAIAGSDLLRSDALRSHIETKLTEHGTPLRWAITAVDQANQTAKVEAIVTTVT</sequence>
<protein>
    <submittedName>
        <fullName evidence="1">Uncharacterized protein</fullName>
    </submittedName>
</protein>
<dbReference type="AlphaFoldDB" id="A0A2W4USP6"/>
<organism evidence="1 2">
    <name type="scientific">Leptolyngbya foveolarum</name>
    <dbReference type="NCBI Taxonomy" id="47253"/>
    <lineage>
        <taxon>Bacteria</taxon>
        <taxon>Bacillati</taxon>
        <taxon>Cyanobacteriota</taxon>
        <taxon>Cyanophyceae</taxon>
        <taxon>Leptolyngbyales</taxon>
        <taxon>Leptolyngbyaceae</taxon>
        <taxon>Leptolyngbya group</taxon>
        <taxon>Leptolyngbya</taxon>
    </lineage>
</organism>
<comment type="caution">
    <text evidence="1">The sequence shown here is derived from an EMBL/GenBank/DDBJ whole genome shotgun (WGS) entry which is preliminary data.</text>
</comment>
<evidence type="ECO:0000313" key="1">
    <source>
        <dbReference type="EMBL" id="PZO23512.1"/>
    </source>
</evidence>
<name>A0A2W4USP6_9CYAN</name>
<dbReference type="EMBL" id="QBMC01000001">
    <property type="protein sequence ID" value="PZO23512.1"/>
    <property type="molecule type" value="Genomic_DNA"/>
</dbReference>
<evidence type="ECO:0000313" key="2">
    <source>
        <dbReference type="Proteomes" id="UP000249354"/>
    </source>
</evidence>
<proteinExistence type="predicted"/>
<gene>
    <name evidence="1" type="ORF">DCF25_00350</name>
</gene>